<dbReference type="SUPFAM" id="SSF52777">
    <property type="entry name" value="CoA-dependent acyltransferases"/>
    <property type="match status" value="4"/>
</dbReference>
<keyword evidence="6" id="KW-0443">Lipid metabolism</keyword>
<keyword evidence="11" id="KW-1185">Reference proteome</keyword>
<evidence type="ECO:0000256" key="3">
    <source>
        <dbReference type="ARBA" id="ARBA00022450"/>
    </source>
</evidence>
<evidence type="ECO:0000256" key="6">
    <source>
        <dbReference type="ARBA" id="ARBA00023098"/>
    </source>
</evidence>
<dbReference type="Gene3D" id="3.30.300.30">
    <property type="match status" value="3"/>
</dbReference>
<feature type="domain" description="Carrier" evidence="9">
    <location>
        <begin position="1656"/>
        <end position="1731"/>
    </location>
</feature>
<evidence type="ECO:0000313" key="11">
    <source>
        <dbReference type="Proteomes" id="UP001597343"/>
    </source>
</evidence>
<dbReference type="Proteomes" id="UP001597343">
    <property type="component" value="Unassembled WGS sequence"/>
</dbReference>
<proteinExistence type="inferred from homology"/>
<evidence type="ECO:0000256" key="2">
    <source>
        <dbReference type="ARBA" id="ARBA00006432"/>
    </source>
</evidence>
<organism evidence="10 11">
    <name type="scientific">Tumebacillus lipolyticus</name>
    <dbReference type="NCBI Taxonomy" id="1280370"/>
    <lineage>
        <taxon>Bacteria</taxon>
        <taxon>Bacillati</taxon>
        <taxon>Bacillota</taxon>
        <taxon>Bacilli</taxon>
        <taxon>Bacillales</taxon>
        <taxon>Alicyclobacillaceae</taxon>
        <taxon>Tumebacillus</taxon>
    </lineage>
</organism>
<evidence type="ECO:0000256" key="5">
    <source>
        <dbReference type="ARBA" id="ARBA00022832"/>
    </source>
</evidence>
<evidence type="ECO:0000256" key="8">
    <source>
        <dbReference type="SAM" id="MobiDB-lite"/>
    </source>
</evidence>
<dbReference type="CDD" id="cd19531">
    <property type="entry name" value="LCL_NRPS-like"/>
    <property type="match status" value="2"/>
</dbReference>
<dbReference type="Pfam" id="PF00501">
    <property type="entry name" value="AMP-binding"/>
    <property type="match status" value="3"/>
</dbReference>
<reference evidence="11" key="1">
    <citation type="journal article" date="2019" name="Int. J. Syst. Evol. Microbiol.">
        <title>The Global Catalogue of Microorganisms (GCM) 10K type strain sequencing project: providing services to taxonomists for standard genome sequencing and annotation.</title>
        <authorList>
            <consortium name="The Broad Institute Genomics Platform"/>
            <consortium name="The Broad Institute Genome Sequencing Center for Infectious Disease"/>
            <person name="Wu L."/>
            <person name="Ma J."/>
        </authorList>
    </citation>
    <scope>NUCLEOTIDE SEQUENCE [LARGE SCALE GENOMIC DNA]</scope>
    <source>
        <strain evidence="11">CGMCC 1.13574</strain>
    </source>
</reference>
<dbReference type="CDD" id="cd05931">
    <property type="entry name" value="FAAL"/>
    <property type="match status" value="1"/>
</dbReference>
<dbReference type="InterPro" id="IPR023213">
    <property type="entry name" value="CAT-like_dom_sf"/>
</dbReference>
<dbReference type="PROSITE" id="PS50075">
    <property type="entry name" value="CARRIER"/>
    <property type="match status" value="3"/>
</dbReference>
<evidence type="ECO:0000313" key="10">
    <source>
        <dbReference type="EMBL" id="MFD2169281.1"/>
    </source>
</evidence>
<protein>
    <submittedName>
        <fullName evidence="10">Amino acid adenylation domain-containing protein</fullName>
    </submittedName>
</protein>
<dbReference type="NCBIfam" id="NF003417">
    <property type="entry name" value="PRK04813.1"/>
    <property type="match status" value="4"/>
</dbReference>
<dbReference type="InterPro" id="IPR036736">
    <property type="entry name" value="ACP-like_sf"/>
</dbReference>
<dbReference type="RefSeq" id="WP_386044326.1">
    <property type="nucleotide sequence ID" value="NZ_JBHUIO010000002.1"/>
</dbReference>
<dbReference type="Gene3D" id="3.30.559.30">
    <property type="entry name" value="Nonribosomal peptide synthetase, condensation domain"/>
    <property type="match status" value="2"/>
</dbReference>
<keyword evidence="5" id="KW-0276">Fatty acid metabolism</keyword>
<dbReference type="SUPFAM" id="SSF47336">
    <property type="entry name" value="ACP-like"/>
    <property type="match status" value="3"/>
</dbReference>
<dbReference type="SUPFAM" id="SSF56801">
    <property type="entry name" value="Acetyl-CoA synthetase-like"/>
    <property type="match status" value="3"/>
</dbReference>
<evidence type="ECO:0000256" key="1">
    <source>
        <dbReference type="ARBA" id="ARBA00001957"/>
    </source>
</evidence>
<dbReference type="InterPro" id="IPR020845">
    <property type="entry name" value="AMP-binding_CS"/>
</dbReference>
<keyword evidence="3" id="KW-0596">Phosphopantetheine</keyword>
<dbReference type="InterPro" id="IPR042099">
    <property type="entry name" value="ANL_N_sf"/>
</dbReference>
<feature type="domain" description="Carrier" evidence="9">
    <location>
        <begin position="2710"/>
        <end position="2785"/>
    </location>
</feature>
<dbReference type="InterPro" id="IPR025110">
    <property type="entry name" value="AMP-bd_C"/>
</dbReference>
<dbReference type="Pfam" id="PF13193">
    <property type="entry name" value="AMP-binding_C"/>
    <property type="match status" value="2"/>
</dbReference>
<comment type="similarity">
    <text evidence="2">Belongs to the ATP-dependent AMP-binding enzyme family.</text>
</comment>
<dbReference type="Pfam" id="PF23024">
    <property type="entry name" value="AMP-dom_DIP2-like"/>
    <property type="match status" value="1"/>
</dbReference>
<dbReference type="InterPro" id="IPR009081">
    <property type="entry name" value="PP-bd_ACP"/>
</dbReference>
<dbReference type="Gene3D" id="3.40.50.980">
    <property type="match status" value="4"/>
</dbReference>
<dbReference type="Gene3D" id="3.40.50.12780">
    <property type="entry name" value="N-terminal domain of ligase-like"/>
    <property type="match status" value="1"/>
</dbReference>
<keyword evidence="7" id="KW-0045">Antibiotic biosynthesis</keyword>
<sequence>MGVNRTEVATLVDLLRARTQEYAGRDAFAFLTDELEERITFEELDRKARAVGAALQAAGAAGERALLLYQPGLPYIIAFFGCLYADVLAVPAYPPRQNGNLDRLQAVVKDSEAKFALTATAVMAGIEKRFGDAEGLSQLEWVNTDLIGDELADSWQMPEIDSDTLAFLQYTSGSTSAPKGVMLTHGNLLANLELIQSSFETSDRDRAVIWLPPYHDMGLIGGVLQPIYAGFFTTLMAPVAFVQRPLLWLQTISRTGASVSGGPNFAYELCLDKITPEQRDQLDLSAWSVAFTGAEPVRKETLDRFAEYFAPCGFRKEAFYPCYGLAEGTLFVTGGNKAELPITHAFDADLLEQNVAVVTAEGADARTLVSSGRSLAQQVVVVNQETFAVCAETQVGEIWVAGSSVAQGYWKRPEQSQETFGARLSETGEGPFLRTGDLGFLKDGELYVTGRMKDLIIIRGRNHYPQDIEFTVQECHPAIATGNLAAFSVEADEEERLVITAEVERAYRKADLDEVVSAVRLAVAEAHELQVYGIVLLKPASIPKTSSGKIQRHACKDRFLHGGLQALKTDVLNSSVVDELSDDSSDIQLSRAELFAADGEMRKGLLESFLQRRAAESLKVSVAQVGLDKPLGTLGLDSLTAVELKHEIEESLGVDLPLSALLEGPSVQTLAADVLQQFDEQEIGAPEETTAMLPGEYRLSHGQRALYFLQRLQPSNTAYHIASAVTVGAGLDLEKLRESLATLVERHPLLRTTFVERDGEPIQLVHPQLSVPLMVEDATAWSEELVQERMTDAVDLQFDLERGPLIRVHLYARPSGEHLLLLTLHHLIVDFWSLGLIVKELSALYAGQTLPAPGTAYGDFADWQAQLVTGRTGEELLSYWQGELAGELPVLNLPTDRPRPSEKSYLGATCSQKLGSALTAQIKELSQAQGTTVFTTLLTAFQVLLHRYTGQDDILVGTPTVGRSKAKYADSVGYFVNPVVLRADLSGDLPFAELLRASTQKVRGALAHQDYPFPLLVEKLAPKRDQSYSPIFQAMFVLQKSHLDQDGLTGFALNDAGAQMLLGDLPLTSRALERRSAQFDLTLMMAEVNGEFVTSFEYDINMFDRTTMERMATHFATLLQELVRDPKIAVGEVNLLSAEEQKRVLHDWNETDVDFGTKAPLHRMFEEQVERTPDAIAVRFEEEVRTYRQLNEAANRLAHLLQRSGVRPDALVGICMERSVEMVVALLATLKAGGAYVPLDPSYPQERLTFIVEDAKPEVLLTQAHLQDRLEFSAQNVIAVDRVDISGEMVENLRDLTEMEHLAYVIFTSGSTGRPKGAMLTHRAICNHMLWMIASYGIDASDRVLQKTPFGFDASVWEFWAPLLSGGQLILARPGGHQDAAYLVDAMVKHGVTILQLVPSLLYVLLREKLLERQSALRYVFCGGEALSAQLVDLFHAQKAQAKLVNLYGPTEACIDTTAWTSEPNTALIPIGRPIANAKTYVLDASGQPTPIGVAGELYIGGAGLARGYVGRPDLTAERFVDSLYGRLYKTGDLVRWLPDGSLGYLGRLDDQVKLRGYRIELGEIESVLSRHELVTEVVVVALTAAGDQRLVAYVVAKAELAEDDLRAHAQRILPDYMVPSAFVLLDSFPLLPNGKVDRRALPRPDVVRNVGEYVAPRNEAEAKLADIFAELLGLTQVSVTDNFFDLGGHSLLAIQVVSRIGNAFQTELSLRSIFEAPTVERLAQLIEQTAQTDIPPIAASVRADKLPLSYAQERLWFFEELQSGTATYNIPGGLRLTGRLDISALQRSLQSILDRHEALRTSFRTRDGQPEQVIEHGLSMPFAVIDLQGVPAAEREAEAVRLTDAEARKPFDLSIAPLIRATLLVLGEEDHVLLLTMHHLVADGWSLGVLVRELTAFYSAYTAEQPVPFAELPIHYADYAQWQKGLESLFDRQMAYWEQQLGGDLAVLQLPTDKPRPAVKTFNGAACSLQLSKELSEGINHLSRLEGVTLYMTLLAAFKTMLYRYTGQDDILVGTPTAGRNREELEQLIGFFVNTLVICTQLEDGELSFNKLLHRVRDTALDAFAHQDVPFERLLDRLQPERDLSHTPLFQVMFVLQNQQVDPQLEGLLVQAIEGDSATAKFDLTLQAQETESGITLKLEYNTDLYESSTIERMLAHYATLLAGAVAAPEQKLIDLPILPEAERALLLDMWNRTNAVYPSEATLHGLFETWVSRQPETTAVVYQDRRLSYAELNGRANRLAHFLQKQGVGPDVFVGICMERSESLIVAILATLKAGGAYVPLDPAHPKERLGFILADSSPRVLLTQQHLAELFADADVCKVMLDAAEGEFGEESAANLPQSITPDDLGYMLYTSGTTGLPKGALVKHRGVVNMLSDFVGRKPLAPGAPFALWANYGFDLSVLEIFSCFMEGGELHILPDVDRSDSHAYFKWLEDNAIQSGFIPPFVVKDLIQWLDEQPRQMALRRILIGVESVHEPHVLAISERLPEMFIINGYGPTEASICSTLYSFDPAKVGARNLPIGSAVQNTELFILDRNRQPVPIGVPGELYVGGIGLARGYLNRPELNEERFVSHPFAPDKRLYRTGDVVRYLPDGNIEYISRIDHQVKVRGYRIELGEIEAALIAHEKVLQAVVIARVDQGNKYLAAYVVPNGEASLTSAELRADLKGKLPIYMIPSAFVTLEAIPLTTNGKVDRKALPVPVQGAAVEYVAPRSEIEEQMAEIWANVLGVEKVGIHDNFFDLGGHSLLATQLVTRVRNVFSVELPVRSLFEVATIAELSSMVEGLQQKATSAPKPPAMKRLTRERRKL</sequence>
<evidence type="ECO:0000256" key="7">
    <source>
        <dbReference type="ARBA" id="ARBA00023194"/>
    </source>
</evidence>
<dbReference type="PROSITE" id="PS00455">
    <property type="entry name" value="AMP_BINDING"/>
    <property type="match status" value="3"/>
</dbReference>
<comment type="cofactor">
    <cofactor evidence="1">
        <name>pantetheine 4'-phosphate</name>
        <dbReference type="ChEBI" id="CHEBI:47942"/>
    </cofactor>
</comment>
<dbReference type="Gene3D" id="1.10.1200.10">
    <property type="entry name" value="ACP-like"/>
    <property type="match status" value="2"/>
</dbReference>
<evidence type="ECO:0000256" key="4">
    <source>
        <dbReference type="ARBA" id="ARBA00022553"/>
    </source>
</evidence>
<dbReference type="InterPro" id="IPR000873">
    <property type="entry name" value="AMP-dep_synth/lig_dom"/>
</dbReference>
<dbReference type="CDD" id="cd05930">
    <property type="entry name" value="A_NRPS"/>
    <property type="match status" value="2"/>
</dbReference>
<dbReference type="PANTHER" id="PTHR45527:SF1">
    <property type="entry name" value="FATTY ACID SYNTHASE"/>
    <property type="match status" value="1"/>
</dbReference>
<comment type="caution">
    <text evidence="10">The sequence shown here is derived from an EMBL/GenBank/DDBJ whole genome shotgun (WGS) entry which is preliminary data.</text>
</comment>
<dbReference type="InterPro" id="IPR020806">
    <property type="entry name" value="PKS_PP-bd"/>
</dbReference>
<keyword evidence="4" id="KW-0597">Phosphoprotein</keyword>
<dbReference type="PANTHER" id="PTHR45527">
    <property type="entry name" value="NONRIBOSOMAL PEPTIDE SYNTHETASE"/>
    <property type="match status" value="1"/>
</dbReference>
<dbReference type="Gene3D" id="3.40.50.1820">
    <property type="entry name" value="alpha/beta hydrolase"/>
    <property type="match status" value="1"/>
</dbReference>
<dbReference type="InterPro" id="IPR006162">
    <property type="entry name" value="Ppantetheine_attach_site"/>
</dbReference>
<feature type="domain" description="Carrier" evidence="9">
    <location>
        <begin position="596"/>
        <end position="678"/>
    </location>
</feature>
<dbReference type="SMART" id="SM00823">
    <property type="entry name" value="PKS_PP"/>
    <property type="match status" value="3"/>
</dbReference>
<feature type="region of interest" description="Disordered" evidence="8">
    <location>
        <begin position="2785"/>
        <end position="2807"/>
    </location>
</feature>
<accession>A0ABW4ZUI4</accession>
<dbReference type="InterPro" id="IPR045851">
    <property type="entry name" value="AMP-bd_C_sf"/>
</dbReference>
<dbReference type="InterPro" id="IPR010071">
    <property type="entry name" value="AA_adenyl_dom"/>
</dbReference>
<dbReference type="InterPro" id="IPR040097">
    <property type="entry name" value="FAAL/FAAC"/>
</dbReference>
<dbReference type="Pfam" id="PF00550">
    <property type="entry name" value="PP-binding"/>
    <property type="match status" value="3"/>
</dbReference>
<dbReference type="NCBIfam" id="TIGR01733">
    <property type="entry name" value="AA-adenyl-dom"/>
    <property type="match status" value="2"/>
</dbReference>
<gene>
    <name evidence="10" type="ORF">ACFSOY_04505</name>
</gene>
<dbReference type="EMBL" id="JBHUIO010000002">
    <property type="protein sequence ID" value="MFD2169281.1"/>
    <property type="molecule type" value="Genomic_DNA"/>
</dbReference>
<dbReference type="InterPro" id="IPR001242">
    <property type="entry name" value="Condensation_dom"/>
</dbReference>
<dbReference type="PROSITE" id="PS00012">
    <property type="entry name" value="PHOSPHOPANTETHEINE"/>
    <property type="match status" value="2"/>
</dbReference>
<evidence type="ECO:0000259" key="9">
    <source>
        <dbReference type="PROSITE" id="PS50075"/>
    </source>
</evidence>
<dbReference type="InterPro" id="IPR029058">
    <property type="entry name" value="AB_hydrolase_fold"/>
</dbReference>
<dbReference type="Gene3D" id="3.30.559.10">
    <property type="entry name" value="Chloramphenicol acetyltransferase-like domain"/>
    <property type="match status" value="2"/>
</dbReference>
<dbReference type="Pfam" id="PF00668">
    <property type="entry name" value="Condensation"/>
    <property type="match status" value="2"/>
</dbReference>
<dbReference type="Gene3D" id="2.30.38.10">
    <property type="entry name" value="Luciferase, Domain 3"/>
    <property type="match status" value="2"/>
</dbReference>
<name>A0ABW4ZUI4_9BACL</name>